<dbReference type="PANTHER" id="PTHR31429:SF97">
    <property type="entry name" value="WRKY TRANSCRIPTION FACTOR 36-RELATED"/>
    <property type="match status" value="1"/>
</dbReference>
<dbReference type="Pfam" id="PF03106">
    <property type="entry name" value="WRKY"/>
    <property type="match status" value="1"/>
</dbReference>
<dbReference type="Gene3D" id="2.20.25.80">
    <property type="entry name" value="WRKY domain"/>
    <property type="match status" value="1"/>
</dbReference>
<evidence type="ECO:0000256" key="6">
    <source>
        <dbReference type="SAM" id="MobiDB-lite"/>
    </source>
</evidence>
<dbReference type="EMBL" id="MW321456">
    <property type="protein sequence ID" value="QWQ79535.1"/>
    <property type="molecule type" value="mRNA"/>
</dbReference>
<sequence length="481" mass="53279">MENMKEMSLFRKIFEQEETKKLIGEEEEEDVHVQAEFQKEDQLNSTKAKVVEIREENERLKLVLARMVKDYESLHTDFLNILQQEEAKKSKDTSAITHQENEEESELVSLSLGRSANYSNEANKKKYEKKNSNLSTSHGKEGLALRLDCRFELNSTESEKTPSSENTFEEEVKEDEPTDQICPPSKILKTMKSDQDEEVLQQAQLKKARVSVRARCATPTMNDGCQWRKYGQKIAKGNPCPRAYYRCTVSSNCPVKKQVQRWAEDMSILITTYEGSHNHPLPISATAMASTTSAAASMLQCRSSTSESVPGTSVLSAANTANGLNFTFSETTRPHQLYFPINSSISNSNSHPTVVLDLTAPNTSSYFNRFSSAPRNNSSSTCLNFSSPSNPKFQSALAAAISSCIGNGGSKAQQGESSGLDMKWGNSNFPIKTAADSSSIFLNKVPSPTLQQPVSIFPLNSLPFSTQKSALGSPYDVKDHV</sequence>
<evidence type="ECO:0000259" key="7">
    <source>
        <dbReference type="PROSITE" id="PS50811"/>
    </source>
</evidence>
<evidence type="ECO:0000256" key="2">
    <source>
        <dbReference type="ARBA" id="ARBA00023015"/>
    </source>
</evidence>
<dbReference type="InterPro" id="IPR003657">
    <property type="entry name" value="WRKY_dom"/>
</dbReference>
<dbReference type="GO" id="GO:0043565">
    <property type="term" value="F:sequence-specific DNA binding"/>
    <property type="evidence" value="ECO:0007669"/>
    <property type="project" value="InterPro"/>
</dbReference>
<keyword evidence="2" id="KW-0805">Transcription regulation</keyword>
<dbReference type="GO" id="GO:0005634">
    <property type="term" value="C:nucleus"/>
    <property type="evidence" value="ECO:0007669"/>
    <property type="project" value="UniProtKB-SubCell"/>
</dbReference>
<comment type="subcellular location">
    <subcellularLocation>
        <location evidence="1">Nucleus</location>
    </subcellularLocation>
</comment>
<dbReference type="SUPFAM" id="SSF118290">
    <property type="entry name" value="WRKY DNA-binding domain"/>
    <property type="match status" value="1"/>
</dbReference>
<evidence type="ECO:0000256" key="3">
    <source>
        <dbReference type="ARBA" id="ARBA00023125"/>
    </source>
</evidence>
<protein>
    <submittedName>
        <fullName evidence="8">WRKY transcription factor protein 17</fullName>
    </submittedName>
</protein>
<dbReference type="InterPro" id="IPR036576">
    <property type="entry name" value="WRKY_dom_sf"/>
</dbReference>
<keyword evidence="3" id="KW-0238">DNA-binding</keyword>
<dbReference type="SMART" id="SM00774">
    <property type="entry name" value="WRKY"/>
    <property type="match status" value="1"/>
</dbReference>
<keyword evidence="4" id="KW-0804">Transcription</keyword>
<feature type="domain" description="WRKY" evidence="7">
    <location>
        <begin position="216"/>
        <end position="282"/>
    </location>
</feature>
<feature type="region of interest" description="Disordered" evidence="6">
    <location>
        <begin position="155"/>
        <end position="184"/>
    </location>
</feature>
<dbReference type="AlphaFoldDB" id="A0A8F1NNT7"/>
<name>A0A8F1NNT7_9ROSI</name>
<dbReference type="InterPro" id="IPR044810">
    <property type="entry name" value="WRKY_plant"/>
</dbReference>
<reference evidence="8" key="1">
    <citation type="submission" date="2020-11" db="EMBL/GenBank/DDBJ databases">
        <authorList>
            <person name="Wang Y."/>
            <person name="Feng F."/>
        </authorList>
    </citation>
    <scope>NUCLEOTIDE SEQUENCE</scope>
</reference>
<organism evidence="8">
    <name type="scientific">Zanthoxylum armatum</name>
    <dbReference type="NCBI Taxonomy" id="67938"/>
    <lineage>
        <taxon>Eukaryota</taxon>
        <taxon>Viridiplantae</taxon>
        <taxon>Streptophyta</taxon>
        <taxon>Embryophyta</taxon>
        <taxon>Tracheophyta</taxon>
        <taxon>Spermatophyta</taxon>
        <taxon>Magnoliopsida</taxon>
        <taxon>eudicotyledons</taxon>
        <taxon>Gunneridae</taxon>
        <taxon>Pentapetalae</taxon>
        <taxon>rosids</taxon>
        <taxon>malvids</taxon>
        <taxon>Sapindales</taxon>
        <taxon>Rutaceae</taxon>
        <taxon>Zanthoxyloideae</taxon>
        <taxon>Zanthoxylum</taxon>
    </lineage>
</organism>
<feature type="region of interest" description="Disordered" evidence="6">
    <location>
        <begin position="90"/>
        <end position="114"/>
    </location>
</feature>
<dbReference type="PROSITE" id="PS50811">
    <property type="entry name" value="WRKY"/>
    <property type="match status" value="1"/>
</dbReference>
<evidence type="ECO:0000256" key="1">
    <source>
        <dbReference type="ARBA" id="ARBA00004123"/>
    </source>
</evidence>
<keyword evidence="5" id="KW-0539">Nucleus</keyword>
<accession>A0A8F1NNT7</accession>
<dbReference type="GO" id="GO:0003700">
    <property type="term" value="F:DNA-binding transcription factor activity"/>
    <property type="evidence" value="ECO:0007669"/>
    <property type="project" value="InterPro"/>
</dbReference>
<evidence type="ECO:0000256" key="5">
    <source>
        <dbReference type="ARBA" id="ARBA00023242"/>
    </source>
</evidence>
<dbReference type="PANTHER" id="PTHR31429">
    <property type="entry name" value="WRKY TRANSCRIPTION FACTOR 36-RELATED"/>
    <property type="match status" value="1"/>
</dbReference>
<dbReference type="FunFam" id="2.20.25.80:FF:000002">
    <property type="entry name" value="probable WRKY transcription factor 31"/>
    <property type="match status" value="1"/>
</dbReference>
<evidence type="ECO:0000313" key="8">
    <source>
        <dbReference type="EMBL" id="QWQ79535.1"/>
    </source>
</evidence>
<proteinExistence type="evidence at transcript level"/>
<evidence type="ECO:0000256" key="4">
    <source>
        <dbReference type="ARBA" id="ARBA00023163"/>
    </source>
</evidence>
<feature type="compositionally biased region" description="Acidic residues" evidence="6">
    <location>
        <begin position="167"/>
        <end position="178"/>
    </location>
</feature>